<dbReference type="SUPFAM" id="SSF55785">
    <property type="entry name" value="PYP-like sensor domain (PAS domain)"/>
    <property type="match status" value="1"/>
</dbReference>
<dbReference type="GO" id="GO:0005886">
    <property type="term" value="C:plasma membrane"/>
    <property type="evidence" value="ECO:0007669"/>
    <property type="project" value="UniProtKB-SubCell"/>
</dbReference>
<dbReference type="InterPro" id="IPR013767">
    <property type="entry name" value="PAS_fold"/>
</dbReference>
<comment type="subcellular location">
    <subcellularLocation>
        <location evidence="2">Cell membrane</location>
        <topology evidence="2">Multi-pass membrane protein</topology>
    </subcellularLocation>
</comment>
<evidence type="ECO:0000256" key="13">
    <source>
        <dbReference type="ARBA" id="ARBA00023136"/>
    </source>
</evidence>
<organism evidence="19 20">
    <name type="scientific">Pyruvatibacter mobilis</name>
    <dbReference type="NCBI Taxonomy" id="1712261"/>
    <lineage>
        <taxon>Bacteria</taxon>
        <taxon>Pseudomonadati</taxon>
        <taxon>Pseudomonadota</taxon>
        <taxon>Alphaproteobacteria</taxon>
        <taxon>Hyphomicrobiales</taxon>
        <taxon>Parvibaculaceae</taxon>
        <taxon>Pyruvatibacter</taxon>
    </lineage>
</organism>
<dbReference type="EMBL" id="WXYQ01000006">
    <property type="protein sequence ID" value="NBG96105.1"/>
    <property type="molecule type" value="Genomic_DNA"/>
</dbReference>
<dbReference type="CDD" id="cd06225">
    <property type="entry name" value="HAMP"/>
    <property type="match status" value="1"/>
</dbReference>
<dbReference type="PANTHER" id="PTHR43065">
    <property type="entry name" value="SENSOR HISTIDINE KINASE"/>
    <property type="match status" value="1"/>
</dbReference>
<dbReference type="InterPro" id="IPR017232">
    <property type="entry name" value="NtrY"/>
</dbReference>
<dbReference type="InterPro" id="IPR003594">
    <property type="entry name" value="HATPase_dom"/>
</dbReference>
<evidence type="ECO:0000256" key="9">
    <source>
        <dbReference type="ARBA" id="ARBA00022777"/>
    </source>
</evidence>
<dbReference type="Gene3D" id="6.10.340.10">
    <property type="match status" value="1"/>
</dbReference>
<dbReference type="InterPro" id="IPR005467">
    <property type="entry name" value="His_kinase_dom"/>
</dbReference>
<keyword evidence="7 15" id="KW-0812">Transmembrane</keyword>
<dbReference type="InterPro" id="IPR036097">
    <property type="entry name" value="HisK_dim/P_sf"/>
</dbReference>
<keyword evidence="10" id="KW-0067">ATP-binding</keyword>
<keyword evidence="6" id="KW-0808">Transferase</keyword>
<dbReference type="RefSeq" id="WP_160588055.1">
    <property type="nucleotide sequence ID" value="NZ_BMHN01000001.1"/>
</dbReference>
<comment type="caution">
    <text evidence="19">The sequence shown here is derived from an EMBL/GenBank/DDBJ whole genome shotgun (WGS) entry which is preliminary data.</text>
</comment>
<evidence type="ECO:0000256" key="15">
    <source>
        <dbReference type="SAM" id="Phobius"/>
    </source>
</evidence>
<comment type="catalytic activity">
    <reaction evidence="1">
        <text>ATP + protein L-histidine = ADP + protein N-phospho-L-histidine.</text>
        <dbReference type="EC" id="2.7.13.3"/>
    </reaction>
</comment>
<keyword evidence="5" id="KW-0597">Phosphoprotein</keyword>
<dbReference type="SMART" id="SM00304">
    <property type="entry name" value="HAMP"/>
    <property type="match status" value="1"/>
</dbReference>
<dbReference type="InterPro" id="IPR045671">
    <property type="entry name" value="NtrY-like_N"/>
</dbReference>
<keyword evidence="20" id="KW-1185">Reference proteome</keyword>
<dbReference type="Pfam" id="PF00672">
    <property type="entry name" value="HAMP"/>
    <property type="match status" value="1"/>
</dbReference>
<keyword evidence="9" id="KW-0418">Kinase</keyword>
<dbReference type="PROSITE" id="PS50112">
    <property type="entry name" value="PAS"/>
    <property type="match status" value="1"/>
</dbReference>
<keyword evidence="4" id="KW-1003">Cell membrane</keyword>
<sequence length="788" mass="86200">MTSTSSTADLKGSYRTATARVAWWLRRIQWPTFLGIALAIAAVISGIITYLSLTGATDFTPTRGQAIAMMLVNLALVLTLLALIAYRLVRLWMARRAGNAGARLHVRLVAMFSLVAIMPAIIVAVFAAITLDRSLDSWFSDRTRTIVNNAATVAQAYLDEHRQVLRADALAMAADLNRYAPLYFSNPARFREVMTTQAALRSLSGAFVADSSGTLMSYADGSAQTRIDPPTPEFLKELGEGEAHLTSSEAGDQVQALVRLTGFEDAFLLVTRFVDARVLDHLARTQAAAAEYDNLESRRYTFQLTFALIYVMVALLVLLAAIWFGLWAANRMVAPIGMLVGAAERVSDGDLTTRVEVGSDADEITALGRTFNRMTGQLQSQRNELVEANQQLDRRRRFTETVLSGVSAGVIGLDAKGRINLVNRSCLSLLGRTRDELIGQPLITAVPETSIFVRQAIARSDRPSEGQIIIPQEDGGERTLTIRVVSEKSGDGAHGFVVTLDDISELVSAQRASAWADIARRIAHEIKNPLTPIQLSAERLKRKFGPQIEKDHEVFEQCTSTIVRQVGDLGRMVDEFSSFARMPTAVMAEEDVSELAREALFLQRVAATNLSFEFDETSPPVHAECDRRLIGQALTNLIKNAREAIETRHAQHGTAPDEEADRIVVDVRDMGEMVSVSVSDTGIGLPRSERYRLLEPYVTHREKGTGLGLAIVKKIMEDHGGTLALEDAPWVAEGGHGACIRLTFPKRQEAAPSDDDTLEQYPDDPDTTEGFADDSLNGLFGLGTSAGR</sequence>
<dbReference type="PANTHER" id="PTHR43065:SF10">
    <property type="entry name" value="PEROXIDE STRESS-ACTIVATED HISTIDINE KINASE MAK3"/>
    <property type="match status" value="1"/>
</dbReference>
<gene>
    <name evidence="19" type="ORF">GTQ45_10215</name>
</gene>
<dbReference type="GeneID" id="300654816"/>
<keyword evidence="13 15" id="KW-0472">Membrane</keyword>
<dbReference type="GO" id="GO:0006355">
    <property type="term" value="P:regulation of DNA-templated transcription"/>
    <property type="evidence" value="ECO:0007669"/>
    <property type="project" value="InterPro"/>
</dbReference>
<dbReference type="InterPro" id="IPR036890">
    <property type="entry name" value="HATPase_C_sf"/>
</dbReference>
<feature type="transmembrane region" description="Helical" evidence="15">
    <location>
        <begin position="66"/>
        <end position="89"/>
    </location>
</feature>
<evidence type="ECO:0000313" key="20">
    <source>
        <dbReference type="Proteomes" id="UP000470384"/>
    </source>
</evidence>
<dbReference type="NCBIfam" id="TIGR00229">
    <property type="entry name" value="sensory_box"/>
    <property type="match status" value="1"/>
</dbReference>
<dbReference type="EC" id="2.7.13.3" evidence="3"/>
<dbReference type="PROSITE" id="PS50109">
    <property type="entry name" value="HIS_KIN"/>
    <property type="match status" value="1"/>
</dbReference>
<keyword evidence="8" id="KW-0547">Nucleotide-binding</keyword>
<dbReference type="Pfam" id="PF00989">
    <property type="entry name" value="PAS"/>
    <property type="match status" value="1"/>
</dbReference>
<evidence type="ECO:0000256" key="14">
    <source>
        <dbReference type="SAM" id="MobiDB-lite"/>
    </source>
</evidence>
<dbReference type="Pfam" id="PF19312">
    <property type="entry name" value="NtrY_N"/>
    <property type="match status" value="1"/>
</dbReference>
<evidence type="ECO:0000259" key="17">
    <source>
        <dbReference type="PROSITE" id="PS50112"/>
    </source>
</evidence>
<feature type="region of interest" description="Disordered" evidence="14">
    <location>
        <begin position="746"/>
        <end position="788"/>
    </location>
</feature>
<evidence type="ECO:0000256" key="12">
    <source>
        <dbReference type="ARBA" id="ARBA00023012"/>
    </source>
</evidence>
<feature type="domain" description="PAS" evidence="17">
    <location>
        <begin position="395"/>
        <end position="443"/>
    </location>
</feature>
<dbReference type="CDD" id="cd00082">
    <property type="entry name" value="HisKA"/>
    <property type="match status" value="1"/>
</dbReference>
<evidence type="ECO:0000259" key="18">
    <source>
        <dbReference type="PROSITE" id="PS50885"/>
    </source>
</evidence>
<dbReference type="Proteomes" id="UP000470384">
    <property type="component" value="Unassembled WGS sequence"/>
</dbReference>
<evidence type="ECO:0000256" key="4">
    <source>
        <dbReference type="ARBA" id="ARBA00022475"/>
    </source>
</evidence>
<dbReference type="PRINTS" id="PR00344">
    <property type="entry name" value="BCTRLSENSOR"/>
</dbReference>
<protein>
    <recommendedName>
        <fullName evidence="3">histidine kinase</fullName>
        <ecNumber evidence="3">2.7.13.3</ecNumber>
    </recommendedName>
</protein>
<proteinExistence type="predicted"/>
<name>A0A845QBQ9_9HYPH</name>
<evidence type="ECO:0000256" key="5">
    <source>
        <dbReference type="ARBA" id="ARBA00022553"/>
    </source>
</evidence>
<keyword evidence="12" id="KW-0902">Two-component regulatory system</keyword>
<evidence type="ECO:0000259" key="16">
    <source>
        <dbReference type="PROSITE" id="PS50109"/>
    </source>
</evidence>
<feature type="transmembrane region" description="Helical" evidence="15">
    <location>
        <begin position="307"/>
        <end position="329"/>
    </location>
</feature>
<dbReference type="InterPro" id="IPR003660">
    <property type="entry name" value="HAMP_dom"/>
</dbReference>
<feature type="domain" description="Histidine kinase" evidence="16">
    <location>
        <begin position="521"/>
        <end position="748"/>
    </location>
</feature>
<dbReference type="SMART" id="SM00091">
    <property type="entry name" value="PAS"/>
    <property type="match status" value="1"/>
</dbReference>
<dbReference type="GO" id="GO:0000155">
    <property type="term" value="F:phosphorelay sensor kinase activity"/>
    <property type="evidence" value="ECO:0007669"/>
    <property type="project" value="InterPro"/>
</dbReference>
<dbReference type="Gene3D" id="3.30.565.10">
    <property type="entry name" value="Histidine kinase-like ATPase, C-terminal domain"/>
    <property type="match status" value="1"/>
</dbReference>
<dbReference type="SMART" id="SM00387">
    <property type="entry name" value="HATPase_c"/>
    <property type="match status" value="1"/>
</dbReference>
<evidence type="ECO:0000256" key="1">
    <source>
        <dbReference type="ARBA" id="ARBA00000085"/>
    </source>
</evidence>
<evidence type="ECO:0000256" key="11">
    <source>
        <dbReference type="ARBA" id="ARBA00022989"/>
    </source>
</evidence>
<feature type="transmembrane region" description="Helical" evidence="15">
    <location>
        <begin position="109"/>
        <end position="131"/>
    </location>
</feature>
<evidence type="ECO:0000313" key="19">
    <source>
        <dbReference type="EMBL" id="NBG96105.1"/>
    </source>
</evidence>
<dbReference type="InterPro" id="IPR000014">
    <property type="entry name" value="PAS"/>
</dbReference>
<evidence type="ECO:0000256" key="6">
    <source>
        <dbReference type="ARBA" id="ARBA00022679"/>
    </source>
</evidence>
<dbReference type="AlphaFoldDB" id="A0A845QBQ9"/>
<dbReference type="PROSITE" id="PS50885">
    <property type="entry name" value="HAMP"/>
    <property type="match status" value="1"/>
</dbReference>
<dbReference type="CDD" id="cd00130">
    <property type="entry name" value="PAS"/>
    <property type="match status" value="1"/>
</dbReference>
<evidence type="ECO:0000256" key="2">
    <source>
        <dbReference type="ARBA" id="ARBA00004651"/>
    </source>
</evidence>
<reference evidence="19 20" key="1">
    <citation type="journal article" date="2016" name="Int. J. Syst. Evol. Microbiol.">
        <title>Pyruvatibacter mobilis gen. nov., sp. nov., a marine bacterium from the culture broth of Picochlorum sp. 122.</title>
        <authorList>
            <person name="Wang G."/>
            <person name="Tang M."/>
            <person name="Wu H."/>
            <person name="Dai S."/>
            <person name="Li T."/>
            <person name="Chen C."/>
            <person name="He H."/>
            <person name="Fan J."/>
            <person name="Xiang W."/>
            <person name="Li X."/>
        </authorList>
    </citation>
    <scope>NUCLEOTIDE SEQUENCE [LARGE SCALE GENOMIC DNA]</scope>
    <source>
        <strain evidence="19 20">GYP-11</strain>
    </source>
</reference>
<dbReference type="SUPFAM" id="SSF47384">
    <property type="entry name" value="Homodimeric domain of signal transducing histidine kinase"/>
    <property type="match status" value="1"/>
</dbReference>
<dbReference type="OrthoDB" id="9776727at2"/>
<accession>A0A845QBQ9</accession>
<dbReference type="GO" id="GO:0005524">
    <property type="term" value="F:ATP binding"/>
    <property type="evidence" value="ECO:0007669"/>
    <property type="project" value="UniProtKB-KW"/>
</dbReference>
<dbReference type="SMART" id="SM00388">
    <property type="entry name" value="HisKA"/>
    <property type="match status" value="1"/>
</dbReference>
<dbReference type="SUPFAM" id="SSF55874">
    <property type="entry name" value="ATPase domain of HSP90 chaperone/DNA topoisomerase II/histidine kinase"/>
    <property type="match status" value="1"/>
</dbReference>
<dbReference type="Pfam" id="PF00512">
    <property type="entry name" value="HisKA"/>
    <property type="match status" value="1"/>
</dbReference>
<dbReference type="Pfam" id="PF02518">
    <property type="entry name" value="HATPase_c"/>
    <property type="match status" value="1"/>
</dbReference>
<dbReference type="Gene3D" id="1.10.287.130">
    <property type="match status" value="1"/>
</dbReference>
<dbReference type="Gene3D" id="3.30.450.20">
    <property type="entry name" value="PAS domain"/>
    <property type="match status" value="1"/>
</dbReference>
<evidence type="ECO:0000256" key="10">
    <source>
        <dbReference type="ARBA" id="ARBA00022840"/>
    </source>
</evidence>
<feature type="compositionally biased region" description="Acidic residues" evidence="14">
    <location>
        <begin position="752"/>
        <end position="767"/>
    </location>
</feature>
<feature type="transmembrane region" description="Helical" evidence="15">
    <location>
        <begin position="33"/>
        <end position="54"/>
    </location>
</feature>
<evidence type="ECO:0000256" key="7">
    <source>
        <dbReference type="ARBA" id="ARBA00022692"/>
    </source>
</evidence>
<dbReference type="SUPFAM" id="SSF158472">
    <property type="entry name" value="HAMP domain-like"/>
    <property type="match status" value="1"/>
</dbReference>
<evidence type="ECO:0000256" key="3">
    <source>
        <dbReference type="ARBA" id="ARBA00012438"/>
    </source>
</evidence>
<feature type="domain" description="HAMP" evidence="18">
    <location>
        <begin position="330"/>
        <end position="383"/>
    </location>
</feature>
<dbReference type="PIRSF" id="PIRSF037532">
    <property type="entry name" value="STHK_NtrY"/>
    <property type="match status" value="1"/>
</dbReference>
<keyword evidence="11 15" id="KW-1133">Transmembrane helix</keyword>
<dbReference type="InterPro" id="IPR035965">
    <property type="entry name" value="PAS-like_dom_sf"/>
</dbReference>
<dbReference type="InterPro" id="IPR004358">
    <property type="entry name" value="Sig_transdc_His_kin-like_C"/>
</dbReference>
<dbReference type="InterPro" id="IPR003661">
    <property type="entry name" value="HisK_dim/P_dom"/>
</dbReference>
<evidence type="ECO:0000256" key="8">
    <source>
        <dbReference type="ARBA" id="ARBA00022741"/>
    </source>
</evidence>